<dbReference type="Pfam" id="PF00501">
    <property type="entry name" value="AMP-binding"/>
    <property type="match status" value="2"/>
</dbReference>
<evidence type="ECO:0000313" key="7">
    <source>
        <dbReference type="Proteomes" id="UP000060513"/>
    </source>
</evidence>
<dbReference type="EMBL" id="CP011340">
    <property type="protein sequence ID" value="ALC18462.1"/>
    <property type="molecule type" value="Genomic_DNA"/>
</dbReference>
<accession>A0A0M4DLA5</accession>
<dbReference type="KEGG" id="spri:SPRI_7197"/>
<evidence type="ECO:0000256" key="1">
    <source>
        <dbReference type="ARBA" id="ARBA00022450"/>
    </source>
</evidence>
<feature type="domain" description="AMP-dependent synthetase/ligase" evidence="4">
    <location>
        <begin position="124"/>
        <end position="345"/>
    </location>
</feature>
<gene>
    <name evidence="5" type="ORF">SPRI_0156</name>
    <name evidence="6" type="ORF">SPRI_7197</name>
</gene>
<evidence type="ECO:0000256" key="3">
    <source>
        <dbReference type="SAM" id="MobiDB-lite"/>
    </source>
</evidence>
<name>A0A0M4DLA5_STRPR</name>
<evidence type="ECO:0000313" key="5">
    <source>
        <dbReference type="EMBL" id="ALC18462.1"/>
    </source>
</evidence>
<evidence type="ECO:0000256" key="2">
    <source>
        <dbReference type="ARBA" id="ARBA00022553"/>
    </source>
</evidence>
<dbReference type="EMBL" id="CP011340">
    <property type="protein sequence ID" value="ALC25503.1"/>
    <property type="molecule type" value="Genomic_DNA"/>
</dbReference>
<dbReference type="GeneID" id="97231779"/>
<proteinExistence type="predicted"/>
<feature type="region of interest" description="Disordered" evidence="3">
    <location>
        <begin position="388"/>
        <end position="444"/>
    </location>
</feature>
<dbReference type="InterPro" id="IPR042099">
    <property type="entry name" value="ANL_N_sf"/>
</dbReference>
<dbReference type="OrthoDB" id="3802848at2"/>
<dbReference type="PANTHER" id="PTHR44845:SF6">
    <property type="entry name" value="BETA-ALANINE-ACTIVATING ENZYME"/>
    <property type="match status" value="1"/>
</dbReference>
<keyword evidence="1" id="KW-0596">Phosphopantetheine</keyword>
<dbReference type="RefSeq" id="WP_053556615.1">
    <property type="nucleotide sequence ID" value="NZ_CP011340.1"/>
</dbReference>
<dbReference type="Gene3D" id="3.40.50.12780">
    <property type="entry name" value="N-terminal domain of ligase-like"/>
    <property type="match status" value="1"/>
</dbReference>
<feature type="compositionally biased region" description="Low complexity" evidence="3">
    <location>
        <begin position="403"/>
        <end position="431"/>
    </location>
</feature>
<organism evidence="5">
    <name type="scientific">Streptomyces pristinaespiralis</name>
    <dbReference type="NCBI Taxonomy" id="38300"/>
    <lineage>
        <taxon>Bacteria</taxon>
        <taxon>Bacillati</taxon>
        <taxon>Actinomycetota</taxon>
        <taxon>Actinomycetes</taxon>
        <taxon>Kitasatosporales</taxon>
        <taxon>Streptomycetaceae</taxon>
        <taxon>Streptomyces</taxon>
    </lineage>
</organism>
<dbReference type="Proteomes" id="UP000060513">
    <property type="component" value="Chromosome"/>
</dbReference>
<dbReference type="STRING" id="38300.SPRI_0156"/>
<dbReference type="PANTHER" id="PTHR44845">
    <property type="entry name" value="CARRIER DOMAIN-CONTAINING PROTEIN"/>
    <property type="match status" value="1"/>
</dbReference>
<dbReference type="KEGG" id="spri:SPRI_0156"/>
<evidence type="ECO:0000259" key="4">
    <source>
        <dbReference type="Pfam" id="PF00501"/>
    </source>
</evidence>
<dbReference type="InterPro" id="IPR000873">
    <property type="entry name" value="AMP-dep_synth/lig_dom"/>
</dbReference>
<dbReference type="SUPFAM" id="SSF56801">
    <property type="entry name" value="Acetyl-CoA synthetase-like"/>
    <property type="match status" value="1"/>
</dbReference>
<dbReference type="PATRIC" id="fig|38300.4.peg.166"/>
<protein>
    <recommendedName>
        <fullName evidence="4">AMP-dependent synthetase/ligase domain-containing protein</fullName>
    </recommendedName>
</protein>
<keyword evidence="2" id="KW-0597">Phosphoprotein</keyword>
<feature type="domain" description="AMP-dependent synthetase/ligase" evidence="4">
    <location>
        <begin position="13"/>
        <end position="107"/>
    </location>
</feature>
<reference evidence="5 7" key="1">
    <citation type="submission" date="2015-08" db="EMBL/GenBank/DDBJ databases">
        <title>Genome sequence of the pristinamycin over-producing bacterium Streptomyces pristinaespiralis HCCB10218.</title>
        <authorList>
            <person name="Tian J."/>
            <person name="Yang J."/>
            <person name="Li L."/>
            <person name="Ruan L."/>
            <person name="Wei W."/>
            <person name="Zheng G."/>
            <person name="Wei Z."/>
            <person name="Yang S."/>
            <person name="Ge M."/>
            <person name="Jiang W."/>
            <person name="Lu Y."/>
        </authorList>
    </citation>
    <scope>NUCLEOTIDE SEQUENCE [LARGE SCALE GENOMIC DNA]</scope>
    <source>
        <strain evidence="5 7">HCCB 10218</strain>
    </source>
</reference>
<sequence>MNTPAGLVAGFLTQVRHRPDATALIHGGEPTTYRALYEAAGRERERLAVLGAAPHDTVGVLARTSPAAIALVLAGLLSQRPLLLPSPAPAGRLADLAAQAGCARVLVPAGEPRPVRLPPSAADALPRPAGERPALLFTTSGTTAPPRIVPLARTAVDRFTTWAAGRFGIGPGTTVLGTGHLAAASSLLDLWTPLAAGATVVLAEPGRAADAAGLLELLTRHDIHLVAARPTLHAPLTDAARVAGTTLSGVRHVVFTGRALPDRTVAALPHLLPGARLHNLYGCTETSPSLVHEIDTSATVFPPVPVGRPLPGVRTLLIGAPSTPVHGPGTGELYVSTPFQSPGYLGRAPHRDPFTTHPLGADDGRTWFRTGDLVRRDADGLLHLTGRAGDTRTTVRGNRHRTGTPAPAVRRPAAAGRPPATTRRAGRAAPGRPHEPIPVQGRTS</sequence>
<dbReference type="AlphaFoldDB" id="A0A0M4DLA5"/>
<evidence type="ECO:0000313" key="6">
    <source>
        <dbReference type="EMBL" id="ALC25503.1"/>
    </source>
</evidence>